<keyword evidence="2" id="KW-0812">Transmembrane</keyword>
<keyword evidence="2" id="KW-1133">Transmembrane helix</keyword>
<sequence>METPAAPSRDAPPSEVRTYLTTILKTCHGVPEAEALEIAANWQYGRGSEITYYDIGTYRTLFGPEAGVLLYGHARRELRIGRRGPSDNGTRSQTGKETDIFGQTPGSTVLLCWMAMSEKDANKAGGLFAGSFISVMGFVISYLVFYFGPPSH</sequence>
<organism evidence="3 4">
    <name type="scientific">Lachnellula suecica</name>
    <dbReference type="NCBI Taxonomy" id="602035"/>
    <lineage>
        <taxon>Eukaryota</taxon>
        <taxon>Fungi</taxon>
        <taxon>Dikarya</taxon>
        <taxon>Ascomycota</taxon>
        <taxon>Pezizomycotina</taxon>
        <taxon>Leotiomycetes</taxon>
        <taxon>Helotiales</taxon>
        <taxon>Lachnaceae</taxon>
        <taxon>Lachnellula</taxon>
    </lineage>
</organism>
<dbReference type="Proteomes" id="UP000469558">
    <property type="component" value="Unassembled WGS sequence"/>
</dbReference>
<feature type="transmembrane region" description="Helical" evidence="2">
    <location>
        <begin position="124"/>
        <end position="147"/>
    </location>
</feature>
<keyword evidence="2" id="KW-0472">Membrane</keyword>
<gene>
    <name evidence="3" type="ORF">LSUE1_G004003</name>
</gene>
<evidence type="ECO:0000313" key="3">
    <source>
        <dbReference type="EMBL" id="TVY83071.1"/>
    </source>
</evidence>
<reference evidence="3 4" key="1">
    <citation type="submission" date="2018-05" db="EMBL/GenBank/DDBJ databases">
        <title>Genome sequencing and assembly of the regulated plant pathogen Lachnellula willkommii and related sister species for the development of diagnostic species identification markers.</title>
        <authorList>
            <person name="Giroux E."/>
            <person name="Bilodeau G."/>
        </authorList>
    </citation>
    <scope>NUCLEOTIDE SEQUENCE [LARGE SCALE GENOMIC DNA]</scope>
    <source>
        <strain evidence="3 4">CBS 268.59</strain>
    </source>
</reference>
<evidence type="ECO:0000256" key="1">
    <source>
        <dbReference type="SAM" id="MobiDB-lite"/>
    </source>
</evidence>
<dbReference type="AlphaFoldDB" id="A0A8T9CBY6"/>
<comment type="caution">
    <text evidence="3">The sequence shown here is derived from an EMBL/GenBank/DDBJ whole genome shotgun (WGS) entry which is preliminary data.</text>
</comment>
<feature type="region of interest" description="Disordered" evidence="1">
    <location>
        <begin position="80"/>
        <end position="99"/>
    </location>
</feature>
<keyword evidence="4" id="KW-1185">Reference proteome</keyword>
<evidence type="ECO:0000256" key="2">
    <source>
        <dbReference type="SAM" id="Phobius"/>
    </source>
</evidence>
<accession>A0A8T9CBY6</accession>
<evidence type="ECO:0000313" key="4">
    <source>
        <dbReference type="Proteomes" id="UP000469558"/>
    </source>
</evidence>
<dbReference type="EMBL" id="QGMK01000237">
    <property type="protein sequence ID" value="TVY83071.1"/>
    <property type="molecule type" value="Genomic_DNA"/>
</dbReference>
<protein>
    <submittedName>
        <fullName evidence="3">Uncharacterized protein</fullName>
    </submittedName>
</protein>
<proteinExistence type="predicted"/>
<name>A0A8T9CBY6_9HELO</name>
<dbReference type="OrthoDB" id="4771706at2759"/>